<dbReference type="EMBL" id="LT629742">
    <property type="protein sequence ID" value="SDR99808.1"/>
    <property type="molecule type" value="Genomic_DNA"/>
</dbReference>
<name>A0A1H1NLH6_9MICO</name>
<dbReference type="RefSeq" id="WP_083362782.1">
    <property type="nucleotide sequence ID" value="NZ_LT629742.1"/>
</dbReference>
<dbReference type="Proteomes" id="UP000181956">
    <property type="component" value="Chromosome I"/>
</dbReference>
<reference evidence="2" key="1">
    <citation type="submission" date="2016-10" db="EMBL/GenBank/DDBJ databases">
        <authorList>
            <person name="Varghese N."/>
            <person name="Submissions S."/>
        </authorList>
    </citation>
    <scope>NUCLEOTIDE SEQUENCE [LARGE SCALE GENOMIC DNA]</scope>
    <source>
        <strain evidence="2">DSM 21772</strain>
    </source>
</reference>
<accession>A0A1H1NLH6</accession>
<dbReference type="STRING" id="412690.SAMN04489834_0670"/>
<keyword evidence="2" id="KW-1185">Reference proteome</keyword>
<protein>
    <submittedName>
        <fullName evidence="1">Immunity protein 61</fullName>
    </submittedName>
</protein>
<evidence type="ECO:0000313" key="1">
    <source>
        <dbReference type="EMBL" id="SDR99808.1"/>
    </source>
</evidence>
<sequence>MTITLTPAFVEWAELAGIRCAADREDVATLAGPGSEYVYTMTAFENGIVRVTRADRGTPDVWTFDVAGVELAEKYLMTLFGNSVIPPGAAAPQVRRPLAVRLLPDYAGLETIPEYETRTGGREVLYLDGQGAGAFTYDAGDLHPAVTAAIVARMAHADIAAAYLSPSNPLFTHRA</sequence>
<dbReference type="AlphaFoldDB" id="A0A1H1NLH6"/>
<organism evidence="1 2">
    <name type="scientific">Microterricola viridarii</name>
    <dbReference type="NCBI Taxonomy" id="412690"/>
    <lineage>
        <taxon>Bacteria</taxon>
        <taxon>Bacillati</taxon>
        <taxon>Actinomycetota</taxon>
        <taxon>Actinomycetes</taxon>
        <taxon>Micrococcales</taxon>
        <taxon>Microbacteriaceae</taxon>
        <taxon>Microterricola</taxon>
    </lineage>
</organism>
<gene>
    <name evidence="1" type="ORF">SAMN04489834_0670</name>
</gene>
<evidence type="ECO:0000313" key="2">
    <source>
        <dbReference type="Proteomes" id="UP000181956"/>
    </source>
</evidence>
<proteinExistence type="predicted"/>